<accession>A0A5C5ZKD2</accession>
<dbReference type="CDD" id="cd02440">
    <property type="entry name" value="AdoMet_MTases"/>
    <property type="match status" value="1"/>
</dbReference>
<dbReference type="Gene3D" id="3.40.50.150">
    <property type="entry name" value="Vaccinia Virus protein VP39"/>
    <property type="match status" value="1"/>
</dbReference>
<keyword evidence="5" id="KW-0443">Lipid metabolism</keyword>
<dbReference type="GO" id="GO:0008610">
    <property type="term" value="P:lipid biosynthetic process"/>
    <property type="evidence" value="ECO:0007669"/>
    <property type="project" value="InterPro"/>
</dbReference>
<comment type="similarity">
    <text evidence="1">Belongs to the CFA/CMAS family.</text>
</comment>
<evidence type="ECO:0000256" key="3">
    <source>
        <dbReference type="ARBA" id="ARBA00022679"/>
    </source>
</evidence>
<dbReference type="PANTHER" id="PTHR43667">
    <property type="entry name" value="CYCLOPROPANE-FATTY-ACYL-PHOSPHOLIPID SYNTHASE"/>
    <property type="match status" value="1"/>
</dbReference>
<dbReference type="PIRSF" id="PIRSF003085">
    <property type="entry name" value="CMAS"/>
    <property type="match status" value="1"/>
</dbReference>
<dbReference type="SUPFAM" id="SSF53335">
    <property type="entry name" value="S-adenosyl-L-methionine-dependent methyltransferases"/>
    <property type="match status" value="1"/>
</dbReference>
<dbReference type="EC" id="2.1.1.79" evidence="7"/>
<dbReference type="GO" id="GO:0008825">
    <property type="term" value="F:cyclopropane-fatty-acyl-phospholipid synthase activity"/>
    <property type="evidence" value="ECO:0007669"/>
    <property type="project" value="UniProtKB-EC"/>
</dbReference>
<feature type="active site" evidence="6">
    <location>
        <position position="357"/>
    </location>
</feature>
<evidence type="ECO:0000256" key="6">
    <source>
        <dbReference type="PIRSR" id="PIRSR003085-1"/>
    </source>
</evidence>
<dbReference type="EMBL" id="SJPQ01000003">
    <property type="protein sequence ID" value="TWT87680.1"/>
    <property type="molecule type" value="Genomic_DNA"/>
</dbReference>
<evidence type="ECO:0000256" key="5">
    <source>
        <dbReference type="ARBA" id="ARBA00023098"/>
    </source>
</evidence>
<evidence type="ECO:0000313" key="7">
    <source>
        <dbReference type="EMBL" id="TWT87680.1"/>
    </source>
</evidence>
<sequence length="385" mass="43609">MIERGSLLVRDAGGERAFGEKGRGGEIEVHHPRFYRRIALGGSLGAAESYIDGDWDSPDLTQTLRVLAANLDALQGVERGAPVLRKPLLAVGHWLRRNTPSGSRRNISRHYDLSNELFELMLDPTMTYSCGVFPAAESSLEEASQEKYDRICRKLRLRPEDHVLEIGTGWGGFAEHAVKNYGCRITTTTISREQHGYAARRFSRAGIADRVELLLEDYRRLTGRYDKLVSIEMIEAVGERYLPTYFSACSKLLRPEGAMLLQAITIPDCRYDTYRRGVDFIQRHVFPGGFLPSPSAITGCLKRKTDFRLAHVEDFASHYARTLAAWRNNLWGRIAEVQALGFDERFLRLWAYYLAYCEAGFSENQIGVSQWLFTKPRSHLAPVLA</sequence>
<evidence type="ECO:0000256" key="2">
    <source>
        <dbReference type="ARBA" id="ARBA00022603"/>
    </source>
</evidence>
<dbReference type="InterPro" id="IPR029063">
    <property type="entry name" value="SAM-dependent_MTases_sf"/>
</dbReference>
<keyword evidence="8" id="KW-1185">Reference proteome</keyword>
<proteinExistence type="inferred from homology"/>
<dbReference type="InterPro" id="IPR003333">
    <property type="entry name" value="CMAS"/>
</dbReference>
<comment type="caution">
    <text evidence="7">The sequence shown here is derived from an EMBL/GenBank/DDBJ whole genome shotgun (WGS) entry which is preliminary data.</text>
</comment>
<dbReference type="GO" id="GO:0032259">
    <property type="term" value="P:methylation"/>
    <property type="evidence" value="ECO:0007669"/>
    <property type="project" value="UniProtKB-KW"/>
</dbReference>
<evidence type="ECO:0000256" key="4">
    <source>
        <dbReference type="ARBA" id="ARBA00022691"/>
    </source>
</evidence>
<dbReference type="Proteomes" id="UP000315440">
    <property type="component" value="Unassembled WGS sequence"/>
</dbReference>
<dbReference type="PANTHER" id="PTHR43667:SF2">
    <property type="entry name" value="FATTY ACID C-METHYL TRANSFERASE"/>
    <property type="match status" value="1"/>
</dbReference>
<evidence type="ECO:0000256" key="1">
    <source>
        <dbReference type="ARBA" id="ARBA00010815"/>
    </source>
</evidence>
<keyword evidence="2 7" id="KW-0489">Methyltransferase</keyword>
<protein>
    <submittedName>
        <fullName evidence="7">Cyclopropane-fatty-acyl-phospholipid synthase</fullName>
        <ecNumber evidence="7">2.1.1.79</ecNumber>
    </submittedName>
</protein>
<keyword evidence="4" id="KW-0949">S-adenosyl-L-methionine</keyword>
<evidence type="ECO:0000313" key="8">
    <source>
        <dbReference type="Proteomes" id="UP000315440"/>
    </source>
</evidence>
<reference evidence="7 8" key="1">
    <citation type="submission" date="2019-02" db="EMBL/GenBank/DDBJ databases">
        <title>Deep-cultivation of Planctomycetes and their phenomic and genomic characterization uncovers novel biology.</title>
        <authorList>
            <person name="Wiegand S."/>
            <person name="Jogler M."/>
            <person name="Boedeker C."/>
            <person name="Pinto D."/>
            <person name="Vollmers J."/>
            <person name="Rivas-Marin E."/>
            <person name="Kohn T."/>
            <person name="Peeters S.H."/>
            <person name="Heuer A."/>
            <person name="Rast P."/>
            <person name="Oberbeckmann S."/>
            <person name="Bunk B."/>
            <person name="Jeske O."/>
            <person name="Meyerdierks A."/>
            <person name="Storesund J.E."/>
            <person name="Kallscheuer N."/>
            <person name="Luecker S."/>
            <person name="Lage O.M."/>
            <person name="Pohl T."/>
            <person name="Merkel B.J."/>
            <person name="Hornburger P."/>
            <person name="Mueller R.-W."/>
            <person name="Bruemmer F."/>
            <person name="Labrenz M."/>
            <person name="Spormann A.M."/>
            <person name="Op Den Camp H."/>
            <person name="Overmann J."/>
            <person name="Amann R."/>
            <person name="Jetten M.S.M."/>
            <person name="Mascher T."/>
            <person name="Medema M.H."/>
            <person name="Devos D.P."/>
            <person name="Kaster A.-K."/>
            <person name="Ovreas L."/>
            <person name="Rohde M."/>
            <person name="Galperin M.Y."/>
            <person name="Jogler C."/>
        </authorList>
    </citation>
    <scope>NUCLEOTIDE SEQUENCE [LARGE SCALE GENOMIC DNA]</scope>
    <source>
        <strain evidence="7 8">Mal64</strain>
    </source>
</reference>
<name>A0A5C5ZKD2_9BACT</name>
<dbReference type="InterPro" id="IPR050723">
    <property type="entry name" value="CFA/CMAS"/>
</dbReference>
<dbReference type="AlphaFoldDB" id="A0A5C5ZKD2"/>
<organism evidence="7 8">
    <name type="scientific">Pseudobythopirellula maris</name>
    <dbReference type="NCBI Taxonomy" id="2527991"/>
    <lineage>
        <taxon>Bacteria</taxon>
        <taxon>Pseudomonadati</taxon>
        <taxon>Planctomycetota</taxon>
        <taxon>Planctomycetia</taxon>
        <taxon>Pirellulales</taxon>
        <taxon>Lacipirellulaceae</taxon>
        <taxon>Pseudobythopirellula</taxon>
    </lineage>
</organism>
<gene>
    <name evidence="7" type="primary">cfa_2</name>
    <name evidence="7" type="ORF">Mal64_32220</name>
</gene>
<keyword evidence="3 7" id="KW-0808">Transferase</keyword>
<dbReference type="Pfam" id="PF02353">
    <property type="entry name" value="CMAS"/>
    <property type="match status" value="1"/>
</dbReference>